<dbReference type="InterPro" id="IPR036249">
    <property type="entry name" value="Thioredoxin-like_sf"/>
</dbReference>
<accession>A0A5C3NVD7</accession>
<dbReference type="InterPro" id="IPR012336">
    <property type="entry name" value="Thioredoxin-like_fold"/>
</dbReference>
<feature type="region of interest" description="Disordered" evidence="2">
    <location>
        <begin position="45"/>
        <end position="65"/>
    </location>
</feature>
<dbReference type="SFLD" id="SFLDG01200">
    <property type="entry name" value="SUF1.1"/>
    <property type="match status" value="1"/>
</dbReference>
<name>A0A5C3NVD7_9AGAM</name>
<dbReference type="PANTHER" id="PTHR12289">
    <property type="entry name" value="METAXIN RELATED"/>
    <property type="match status" value="1"/>
</dbReference>
<dbReference type="Gene3D" id="3.40.30.10">
    <property type="entry name" value="Glutaredoxin"/>
    <property type="match status" value="1"/>
</dbReference>
<dbReference type="OrthoDB" id="5809458at2759"/>
<reference evidence="4 5" key="1">
    <citation type="journal article" date="2019" name="Nat. Ecol. Evol.">
        <title>Megaphylogeny resolves global patterns of mushroom evolution.</title>
        <authorList>
            <person name="Varga T."/>
            <person name="Krizsan K."/>
            <person name="Foldi C."/>
            <person name="Dima B."/>
            <person name="Sanchez-Garcia M."/>
            <person name="Sanchez-Ramirez S."/>
            <person name="Szollosi G.J."/>
            <person name="Szarkandi J.G."/>
            <person name="Papp V."/>
            <person name="Albert L."/>
            <person name="Andreopoulos W."/>
            <person name="Angelini C."/>
            <person name="Antonin V."/>
            <person name="Barry K.W."/>
            <person name="Bougher N.L."/>
            <person name="Buchanan P."/>
            <person name="Buyck B."/>
            <person name="Bense V."/>
            <person name="Catcheside P."/>
            <person name="Chovatia M."/>
            <person name="Cooper J."/>
            <person name="Damon W."/>
            <person name="Desjardin D."/>
            <person name="Finy P."/>
            <person name="Geml J."/>
            <person name="Haridas S."/>
            <person name="Hughes K."/>
            <person name="Justo A."/>
            <person name="Karasinski D."/>
            <person name="Kautmanova I."/>
            <person name="Kiss B."/>
            <person name="Kocsube S."/>
            <person name="Kotiranta H."/>
            <person name="LaButti K.M."/>
            <person name="Lechner B.E."/>
            <person name="Liimatainen K."/>
            <person name="Lipzen A."/>
            <person name="Lukacs Z."/>
            <person name="Mihaltcheva S."/>
            <person name="Morgado L.N."/>
            <person name="Niskanen T."/>
            <person name="Noordeloos M.E."/>
            <person name="Ohm R.A."/>
            <person name="Ortiz-Santana B."/>
            <person name="Ovrebo C."/>
            <person name="Racz N."/>
            <person name="Riley R."/>
            <person name="Savchenko A."/>
            <person name="Shiryaev A."/>
            <person name="Soop K."/>
            <person name="Spirin V."/>
            <person name="Szebenyi C."/>
            <person name="Tomsovsky M."/>
            <person name="Tulloss R.E."/>
            <person name="Uehling J."/>
            <person name="Grigoriev I.V."/>
            <person name="Vagvolgyi C."/>
            <person name="Papp T."/>
            <person name="Martin F.M."/>
            <person name="Miettinen O."/>
            <person name="Hibbett D.S."/>
            <person name="Nagy L.G."/>
        </authorList>
    </citation>
    <scope>NUCLEOTIDE SEQUENCE [LARGE SCALE GENOMIC DNA]</scope>
    <source>
        <strain evidence="4 5">OMC1185</strain>
    </source>
</reference>
<organism evidence="4 5">
    <name type="scientific">Heliocybe sulcata</name>
    <dbReference type="NCBI Taxonomy" id="5364"/>
    <lineage>
        <taxon>Eukaryota</taxon>
        <taxon>Fungi</taxon>
        <taxon>Dikarya</taxon>
        <taxon>Basidiomycota</taxon>
        <taxon>Agaricomycotina</taxon>
        <taxon>Agaricomycetes</taxon>
        <taxon>Gloeophyllales</taxon>
        <taxon>Gloeophyllaceae</taxon>
        <taxon>Heliocybe</taxon>
    </lineage>
</organism>
<dbReference type="SUPFAM" id="SSF52833">
    <property type="entry name" value="Thioredoxin-like"/>
    <property type="match status" value="1"/>
</dbReference>
<evidence type="ECO:0000259" key="3">
    <source>
        <dbReference type="Pfam" id="PF17172"/>
    </source>
</evidence>
<dbReference type="PANTHER" id="PTHR12289:SF41">
    <property type="entry name" value="FAILED AXON CONNECTIONS-RELATED"/>
    <property type="match status" value="1"/>
</dbReference>
<evidence type="ECO:0000313" key="5">
    <source>
        <dbReference type="Proteomes" id="UP000305948"/>
    </source>
</evidence>
<dbReference type="InterPro" id="IPR040079">
    <property type="entry name" value="Glutathione_S-Trfase"/>
</dbReference>
<dbReference type="AlphaFoldDB" id="A0A5C3NVD7"/>
<evidence type="ECO:0000313" key="4">
    <source>
        <dbReference type="EMBL" id="TFK57691.1"/>
    </source>
</evidence>
<dbReference type="Pfam" id="PF17172">
    <property type="entry name" value="GST_N_4"/>
    <property type="match status" value="1"/>
</dbReference>
<feature type="domain" description="Thioredoxin-like fold" evidence="3">
    <location>
        <begin position="86"/>
        <end position="182"/>
    </location>
</feature>
<dbReference type="SFLD" id="SFLDS00019">
    <property type="entry name" value="Glutathione_Transferase_(cytos"/>
    <property type="match status" value="1"/>
</dbReference>
<gene>
    <name evidence="4" type="ORF">OE88DRAFT_1671850</name>
</gene>
<protein>
    <recommendedName>
        <fullName evidence="3">Thioredoxin-like fold domain-containing protein</fullName>
    </recommendedName>
</protein>
<dbReference type="InterPro" id="IPR050931">
    <property type="entry name" value="Mito_Protein_Transport_Metaxin"/>
</dbReference>
<keyword evidence="5" id="KW-1185">Reference proteome</keyword>
<dbReference type="Gene3D" id="1.20.1050.10">
    <property type="match status" value="1"/>
</dbReference>
<dbReference type="GO" id="GO:0005737">
    <property type="term" value="C:cytoplasm"/>
    <property type="evidence" value="ECO:0007669"/>
    <property type="project" value="TreeGrafter"/>
</dbReference>
<dbReference type="SFLD" id="SFLDG01180">
    <property type="entry name" value="SUF1"/>
    <property type="match status" value="1"/>
</dbReference>
<dbReference type="Proteomes" id="UP000305948">
    <property type="component" value="Unassembled WGS sequence"/>
</dbReference>
<evidence type="ECO:0000256" key="1">
    <source>
        <dbReference type="ARBA" id="ARBA00006475"/>
    </source>
</evidence>
<dbReference type="EMBL" id="ML213503">
    <property type="protein sequence ID" value="TFK57691.1"/>
    <property type="molecule type" value="Genomic_DNA"/>
</dbReference>
<proteinExistence type="inferred from homology"/>
<comment type="similarity">
    <text evidence="1">Belongs to the FAX family.</text>
</comment>
<evidence type="ECO:0000256" key="2">
    <source>
        <dbReference type="SAM" id="MobiDB-lite"/>
    </source>
</evidence>
<dbReference type="InterPro" id="IPR026928">
    <property type="entry name" value="FAX/IsoI-like"/>
</dbReference>
<sequence>MFSEALAAHLLSHHRPLSFAVPNAAVHSTSDADISDTEMRLRRVASTRQKNGDQKSLHRPTMSSGNRIILHGVPKQGPNVPSSSGFCQKLESYLRANSIPYEDAAAYPFQAPKGKVPFVTLADGEKMPDSHFIIRHLKATGLSKDLDAGLTPAQKADSRAWQAWLEEIIYPSMVYERWVDDRGYAETAKDFQGSPWPLSSLLPWYFRRRITNGLYYQGVGRHSLDEVHTLEKEFVDALDAKFADGREYFHQTEAPTEIDVVLYAFLTQGLSQKGNAYFTGLVMEKKALKEFARKMLAKLHPEYEELREMLEN</sequence>